<comment type="similarity">
    <text evidence="6">Belongs to the ABC-4 integral membrane protein family.</text>
</comment>
<dbReference type="PANTHER" id="PTHR30572:SF4">
    <property type="entry name" value="ABC TRANSPORTER PERMEASE YTRF"/>
    <property type="match status" value="1"/>
</dbReference>
<feature type="transmembrane region" description="Helical" evidence="7">
    <location>
        <begin position="317"/>
        <end position="341"/>
    </location>
</feature>
<dbReference type="InterPro" id="IPR025857">
    <property type="entry name" value="MacB_PCD"/>
</dbReference>
<organism evidence="10 11">
    <name type="scientific">Actinomadura vinacea</name>
    <dbReference type="NCBI Taxonomy" id="115336"/>
    <lineage>
        <taxon>Bacteria</taxon>
        <taxon>Bacillati</taxon>
        <taxon>Actinomycetota</taxon>
        <taxon>Actinomycetes</taxon>
        <taxon>Streptosporangiales</taxon>
        <taxon>Thermomonosporaceae</taxon>
        <taxon>Actinomadura</taxon>
    </lineage>
</organism>
<evidence type="ECO:0000256" key="2">
    <source>
        <dbReference type="ARBA" id="ARBA00022475"/>
    </source>
</evidence>
<dbReference type="InterPro" id="IPR003838">
    <property type="entry name" value="ABC3_permease_C"/>
</dbReference>
<feature type="transmembrane region" description="Helical" evidence="7">
    <location>
        <begin position="361"/>
        <end position="384"/>
    </location>
</feature>
<evidence type="ECO:0000313" key="10">
    <source>
        <dbReference type="EMBL" id="GAA2415407.1"/>
    </source>
</evidence>
<evidence type="ECO:0000313" key="11">
    <source>
        <dbReference type="Proteomes" id="UP001501231"/>
    </source>
</evidence>
<feature type="domain" description="ABC3 transporter permease C-terminal" evidence="8">
    <location>
        <begin position="272"/>
        <end position="392"/>
    </location>
</feature>
<comment type="subcellular location">
    <subcellularLocation>
        <location evidence="1">Cell membrane</location>
        <topology evidence="1">Multi-pass membrane protein</topology>
    </subcellularLocation>
</comment>
<dbReference type="Pfam" id="PF12704">
    <property type="entry name" value="MacB_PCD"/>
    <property type="match status" value="1"/>
</dbReference>
<protein>
    <recommendedName>
        <fullName evidence="12">ABC transporter permease</fullName>
    </recommendedName>
</protein>
<keyword evidence="4 7" id="KW-1133">Transmembrane helix</keyword>
<evidence type="ECO:0000256" key="1">
    <source>
        <dbReference type="ARBA" id="ARBA00004651"/>
    </source>
</evidence>
<sequence>MVKLVLRGLVAHRARLLLSVISVVAGVAFVSGTLVFSATLDRSLERAFADLGRGTDAVVRPTRAFDNALGERAAGRTVPAGALATVRGVAGVAKARGEIGGFAAVVDGRGRIVGPAPQTGVDWTADPDLSRMRLTAGRGPAAAGEIAVDSRTAAASRHRVGDRIRVALMSGTRTFTLTGVFRYGDSAIGASVSMVAFEPGTAQRLLMERPGTYTQITVHARDGVPPERLRVALAAALPPGSGLEAITGKRAIDEFAEPLRDILATLRRFLLVFALISVFVGAFLIFNTFAMLVARRTREMALLRAVGASRAQITRSVLGEATGIGLAGSTLGLAAGGGLAYGLSRLLSAVLGEDLPFGAPVVPTSAVVAAYGVGMAVTLAAAYVPARRAGRTPTPTSRPRPRPSPP</sequence>
<feature type="transmembrane region" description="Helical" evidence="7">
    <location>
        <begin position="269"/>
        <end position="294"/>
    </location>
</feature>
<accession>A0ABN3IVU0</accession>
<evidence type="ECO:0000259" key="9">
    <source>
        <dbReference type="Pfam" id="PF12704"/>
    </source>
</evidence>
<evidence type="ECO:0000256" key="5">
    <source>
        <dbReference type="ARBA" id="ARBA00023136"/>
    </source>
</evidence>
<name>A0ABN3IVU0_9ACTN</name>
<keyword evidence="2" id="KW-1003">Cell membrane</keyword>
<evidence type="ECO:0000256" key="7">
    <source>
        <dbReference type="SAM" id="Phobius"/>
    </source>
</evidence>
<dbReference type="EMBL" id="BAAARW010000011">
    <property type="protein sequence ID" value="GAA2415407.1"/>
    <property type="molecule type" value="Genomic_DNA"/>
</dbReference>
<evidence type="ECO:0000256" key="4">
    <source>
        <dbReference type="ARBA" id="ARBA00022989"/>
    </source>
</evidence>
<dbReference type="Pfam" id="PF02687">
    <property type="entry name" value="FtsX"/>
    <property type="match status" value="1"/>
</dbReference>
<feature type="domain" description="MacB-like periplasmic core" evidence="9">
    <location>
        <begin position="17"/>
        <end position="234"/>
    </location>
</feature>
<evidence type="ECO:0000259" key="8">
    <source>
        <dbReference type="Pfam" id="PF02687"/>
    </source>
</evidence>
<evidence type="ECO:0000256" key="3">
    <source>
        <dbReference type="ARBA" id="ARBA00022692"/>
    </source>
</evidence>
<reference evidence="10 11" key="1">
    <citation type="journal article" date="2019" name="Int. J. Syst. Evol. Microbiol.">
        <title>The Global Catalogue of Microorganisms (GCM) 10K type strain sequencing project: providing services to taxonomists for standard genome sequencing and annotation.</title>
        <authorList>
            <consortium name="The Broad Institute Genomics Platform"/>
            <consortium name="The Broad Institute Genome Sequencing Center for Infectious Disease"/>
            <person name="Wu L."/>
            <person name="Ma J."/>
        </authorList>
    </citation>
    <scope>NUCLEOTIDE SEQUENCE [LARGE SCALE GENOMIC DNA]</scope>
    <source>
        <strain evidence="10 11">JCM 3325</strain>
    </source>
</reference>
<comment type="caution">
    <text evidence="10">The sequence shown here is derived from an EMBL/GenBank/DDBJ whole genome shotgun (WGS) entry which is preliminary data.</text>
</comment>
<dbReference type="PANTHER" id="PTHR30572">
    <property type="entry name" value="MEMBRANE COMPONENT OF TRANSPORTER-RELATED"/>
    <property type="match status" value="1"/>
</dbReference>
<keyword evidence="11" id="KW-1185">Reference proteome</keyword>
<evidence type="ECO:0000256" key="6">
    <source>
        <dbReference type="ARBA" id="ARBA00038076"/>
    </source>
</evidence>
<keyword evidence="5 7" id="KW-0472">Membrane</keyword>
<evidence type="ECO:0008006" key="12">
    <source>
        <dbReference type="Google" id="ProtNLM"/>
    </source>
</evidence>
<dbReference type="InterPro" id="IPR050250">
    <property type="entry name" value="Macrolide_Exporter_MacB"/>
</dbReference>
<gene>
    <name evidence="10" type="ORF">GCM10010191_27030</name>
</gene>
<dbReference type="Proteomes" id="UP001501231">
    <property type="component" value="Unassembled WGS sequence"/>
</dbReference>
<proteinExistence type="inferred from homology"/>
<keyword evidence="3 7" id="KW-0812">Transmembrane</keyword>